<dbReference type="Pfam" id="PF02302">
    <property type="entry name" value="PTS_IIB"/>
    <property type="match status" value="1"/>
</dbReference>
<gene>
    <name evidence="9" type="ORF">BN631_00348</name>
</gene>
<dbReference type="InterPro" id="IPR016152">
    <property type="entry name" value="PTrfase/Anion_transptr"/>
</dbReference>
<dbReference type="GO" id="GO:0009401">
    <property type="term" value="P:phosphoenolpyruvate-dependent sugar phosphotransferase system"/>
    <property type="evidence" value="ECO:0007669"/>
    <property type="project" value="InterPro"/>
</dbReference>
<keyword evidence="1" id="KW-0808">Transferase</keyword>
<evidence type="ECO:0000256" key="4">
    <source>
        <dbReference type="ARBA" id="ARBA00023159"/>
    </source>
</evidence>
<keyword evidence="3" id="KW-0805">Transcription regulation</keyword>
<dbReference type="AlphaFoldDB" id="R7GCQ1"/>
<dbReference type="Pfam" id="PF05043">
    <property type="entry name" value="Mga"/>
    <property type="match status" value="1"/>
</dbReference>
<protein>
    <submittedName>
        <fullName evidence="9">PRD domain protein</fullName>
    </submittedName>
</protein>
<dbReference type="Gene3D" id="1.10.1790.10">
    <property type="entry name" value="PRD domain"/>
    <property type="match status" value="1"/>
</dbReference>
<dbReference type="Pfam" id="PF00874">
    <property type="entry name" value="PRD"/>
    <property type="match status" value="1"/>
</dbReference>
<proteinExistence type="predicted"/>
<reference evidence="9" key="1">
    <citation type="submission" date="2012-11" db="EMBL/GenBank/DDBJ databases">
        <title>Dependencies among metagenomic species, viruses, plasmids and units of genetic variation.</title>
        <authorList>
            <person name="Nielsen H.B."/>
            <person name="Almeida M."/>
            <person name="Juncker A.S."/>
            <person name="Rasmussen S."/>
            <person name="Li J."/>
            <person name="Sunagawa S."/>
            <person name="Plichta D."/>
            <person name="Gautier L."/>
            <person name="Le Chatelier E."/>
            <person name="Peletier E."/>
            <person name="Bonde I."/>
            <person name="Nielsen T."/>
            <person name="Manichanh C."/>
            <person name="Arumugam M."/>
            <person name="Batto J."/>
            <person name="Santos M.B.Q.D."/>
            <person name="Blom N."/>
            <person name="Borruel N."/>
            <person name="Burgdorf K.S."/>
            <person name="Boumezbeur F."/>
            <person name="Casellas F."/>
            <person name="Dore J."/>
            <person name="Guarner F."/>
            <person name="Hansen T."/>
            <person name="Hildebrand F."/>
            <person name="Kaas R.S."/>
            <person name="Kennedy S."/>
            <person name="Kristiansen K."/>
            <person name="Kultima J.R."/>
            <person name="Leonard P."/>
            <person name="Levenez F."/>
            <person name="Lund O."/>
            <person name="Moumen B."/>
            <person name="Le Paslier D."/>
            <person name="Pons N."/>
            <person name="Pedersen O."/>
            <person name="Prifti E."/>
            <person name="Qin J."/>
            <person name="Raes J."/>
            <person name="Tap J."/>
            <person name="Tims S."/>
            <person name="Ussery D.W."/>
            <person name="Yamada T."/>
            <person name="MetaHit consortium"/>
            <person name="Renault P."/>
            <person name="Sicheritz-Ponten T."/>
            <person name="Bork P."/>
            <person name="Wang J."/>
            <person name="Brunak S."/>
            <person name="Ehrlich S.D."/>
        </authorList>
    </citation>
    <scope>NUCLEOTIDE SEQUENCE [LARGE SCALE GENOMIC DNA]</scope>
</reference>
<keyword evidence="5" id="KW-0804">Transcription</keyword>
<dbReference type="Gene3D" id="3.40.930.10">
    <property type="entry name" value="Mannitol-specific EII, Chain A"/>
    <property type="match status" value="1"/>
</dbReference>
<dbReference type="SUPFAM" id="SSF55804">
    <property type="entry name" value="Phoshotransferase/anion transport protein"/>
    <property type="match status" value="1"/>
</dbReference>
<evidence type="ECO:0000256" key="5">
    <source>
        <dbReference type="ARBA" id="ARBA00023163"/>
    </source>
</evidence>
<evidence type="ECO:0000259" key="8">
    <source>
        <dbReference type="PROSITE" id="PS51372"/>
    </source>
</evidence>
<dbReference type="PANTHER" id="PTHR30185">
    <property type="entry name" value="CRYPTIC BETA-GLUCOSIDE BGL OPERON ANTITERMINATOR"/>
    <property type="match status" value="1"/>
</dbReference>
<dbReference type="InterPro" id="IPR050661">
    <property type="entry name" value="BglG_antiterminators"/>
</dbReference>
<dbReference type="Proteomes" id="UP000018093">
    <property type="component" value="Unassembled WGS sequence"/>
</dbReference>
<dbReference type="InterPro" id="IPR036095">
    <property type="entry name" value="PTS_EIIB-like_sf"/>
</dbReference>
<dbReference type="Pfam" id="PF08279">
    <property type="entry name" value="HTH_11"/>
    <property type="match status" value="1"/>
</dbReference>
<dbReference type="InterPro" id="IPR013011">
    <property type="entry name" value="PTS_EIIB_2"/>
</dbReference>
<feature type="domain" description="PRD" evidence="8">
    <location>
        <begin position="280"/>
        <end position="387"/>
    </location>
</feature>
<dbReference type="GO" id="GO:0006355">
    <property type="term" value="P:regulation of DNA-templated transcription"/>
    <property type="evidence" value="ECO:0007669"/>
    <property type="project" value="InterPro"/>
</dbReference>
<accession>R7GCQ1</accession>
<evidence type="ECO:0000313" key="10">
    <source>
        <dbReference type="Proteomes" id="UP000018093"/>
    </source>
</evidence>
<dbReference type="RefSeq" id="WP_022419897.1">
    <property type="nucleotide sequence ID" value="NZ_FR898533.1"/>
</dbReference>
<dbReference type="GO" id="GO:0008982">
    <property type="term" value="F:protein-N(PI)-phosphohistidine-sugar phosphotransferase activity"/>
    <property type="evidence" value="ECO:0007669"/>
    <property type="project" value="InterPro"/>
</dbReference>
<evidence type="ECO:0000259" key="6">
    <source>
        <dbReference type="PROSITE" id="PS51094"/>
    </source>
</evidence>
<evidence type="ECO:0000313" key="9">
    <source>
        <dbReference type="EMBL" id="CDE23712.1"/>
    </source>
</evidence>
<evidence type="ECO:0000256" key="2">
    <source>
        <dbReference type="ARBA" id="ARBA00022737"/>
    </source>
</evidence>
<dbReference type="PROSITE" id="PS51372">
    <property type="entry name" value="PRD_2"/>
    <property type="match status" value="1"/>
</dbReference>
<dbReference type="InterPro" id="IPR003501">
    <property type="entry name" value="PTS_EIIB_2/3"/>
</dbReference>
<evidence type="ECO:0000256" key="1">
    <source>
        <dbReference type="ARBA" id="ARBA00022679"/>
    </source>
</evidence>
<dbReference type="PROSITE" id="PS51094">
    <property type="entry name" value="PTS_EIIA_TYPE_2"/>
    <property type="match status" value="1"/>
</dbReference>
<dbReference type="InterPro" id="IPR036634">
    <property type="entry name" value="PRD_sf"/>
</dbReference>
<organism evidence="9 10">
    <name type="scientific">Amedibacillus dolichus CAG:375</name>
    <dbReference type="NCBI Taxonomy" id="1263076"/>
    <lineage>
        <taxon>Bacteria</taxon>
        <taxon>Bacillati</taxon>
        <taxon>Bacillota</taxon>
        <taxon>Erysipelotrichia</taxon>
        <taxon>Erysipelotrichales</taxon>
        <taxon>Erysipelotrichaceae</taxon>
        <taxon>Amedibacillus</taxon>
    </lineage>
</organism>
<keyword evidence="4" id="KW-0010">Activator</keyword>
<dbReference type="EMBL" id="CBIN010000291">
    <property type="protein sequence ID" value="CDE23712.1"/>
    <property type="molecule type" value="Genomic_DNA"/>
</dbReference>
<feature type="domain" description="PTS EIIA type-2" evidence="6">
    <location>
        <begin position="531"/>
        <end position="671"/>
    </location>
</feature>
<keyword evidence="2" id="KW-0677">Repeat</keyword>
<dbReference type="CDD" id="cd00211">
    <property type="entry name" value="PTS_IIA_fru"/>
    <property type="match status" value="1"/>
</dbReference>
<dbReference type="InterPro" id="IPR002178">
    <property type="entry name" value="PTS_EIIA_type-2_dom"/>
</dbReference>
<feature type="domain" description="PTS EIIB type-2" evidence="7">
    <location>
        <begin position="392"/>
        <end position="479"/>
    </location>
</feature>
<dbReference type="SUPFAM" id="SSF63520">
    <property type="entry name" value="PTS-regulatory domain, PRD"/>
    <property type="match status" value="1"/>
</dbReference>
<comment type="caution">
    <text evidence="9">The sequence shown here is derived from an EMBL/GenBank/DDBJ whole genome shotgun (WGS) entry which is preliminary data.</text>
</comment>
<dbReference type="PANTHER" id="PTHR30185:SF9">
    <property type="entry name" value="MANNITOL-SPECIFIC PHOSPHOTRANSFERASE ENZYME IIA COMPONENT"/>
    <property type="match status" value="1"/>
</dbReference>
<sequence length="682" mass="79469">MVVFDYRQKEFLNILLNTNAPVSISSLQVQMNISKRTIYYIVNKLNDTLYHCSLDPIQNIRKQGYFIKEEQKEKIHELICEEASDEVMKPKERVYYLICWLLYPQSPVHVESIMDEMEISRNSVFNDLKQVKEELESYDLCLEFDIKRGYSINGKTLSKRTVLLYYLRLLLNRIHYKSLHFLNSSDVEDFYNRLIKISLEMNNEYDFEMLLSIACLLCIIRNVKEQFEFSLLELKDLGKTSELRLIDIYFQDFNVHERLYLAVHLLGSKAGSTLKVKDDESDIQLFELAQHLCDVFERLAYIQLVDKNGLINSLYIHFKLTMYYYRLSIQVVNPLIEEVKENYSDLYQLVSEICKDLSSEFPFPVLDSEIVYITMHFGGHLRQGSGKFYRKIRVLVVCPSGISTSTLLKREVEQLYSNVTVVATAAASNIDEYEEDIDFIVSTIDIQCEMPWIKVHTILTNEDKSRIASLMMLNVDTYKADGEHINGLFQLLERYVPQEKMEALKQDVYQYLKQGNVLVEVEKKGPTQAFDLLKPENIQILNEEKSWEEAIKVASKPLLQKKVIKEKYIIAMIELLKEYGPYIVLRNKVAIAHAAPSQGANILGLSLLISKRTISFEGEEVKYLFILSNPEQDKHLHLLRDIMNMSSDPALLSELDQMQDTQEIYKRLSQATYRIPKNSKSN</sequence>
<dbReference type="PROSITE" id="PS51099">
    <property type="entry name" value="PTS_EIIB_TYPE_2"/>
    <property type="match status" value="1"/>
</dbReference>
<dbReference type="SUPFAM" id="SSF52794">
    <property type="entry name" value="PTS system IIB component-like"/>
    <property type="match status" value="1"/>
</dbReference>
<dbReference type="InterPro" id="IPR007737">
    <property type="entry name" value="Mga_HTH"/>
</dbReference>
<dbReference type="Gene3D" id="1.10.10.10">
    <property type="entry name" value="Winged helix-like DNA-binding domain superfamily/Winged helix DNA-binding domain"/>
    <property type="match status" value="1"/>
</dbReference>
<evidence type="ECO:0000259" key="7">
    <source>
        <dbReference type="PROSITE" id="PS51099"/>
    </source>
</evidence>
<dbReference type="InterPro" id="IPR013196">
    <property type="entry name" value="HTH_11"/>
</dbReference>
<dbReference type="InterPro" id="IPR036388">
    <property type="entry name" value="WH-like_DNA-bd_sf"/>
</dbReference>
<evidence type="ECO:0000256" key="3">
    <source>
        <dbReference type="ARBA" id="ARBA00023015"/>
    </source>
</evidence>
<dbReference type="Gene3D" id="3.40.50.2300">
    <property type="match status" value="1"/>
</dbReference>
<dbReference type="CDD" id="cd05568">
    <property type="entry name" value="PTS_IIB_bgl_like"/>
    <property type="match status" value="1"/>
</dbReference>
<dbReference type="Pfam" id="PF00359">
    <property type="entry name" value="PTS_EIIA_2"/>
    <property type="match status" value="1"/>
</dbReference>
<dbReference type="InterPro" id="IPR011608">
    <property type="entry name" value="PRD"/>
</dbReference>
<name>R7GCQ1_9FIRM</name>